<proteinExistence type="predicted"/>
<evidence type="ECO:0000313" key="2">
    <source>
        <dbReference type="EMBL" id="GAJ96314.1"/>
    </source>
</evidence>
<dbReference type="EMBL" id="BAYX01000021">
    <property type="protein sequence ID" value="GAJ96314.1"/>
    <property type="molecule type" value="Genomic_DNA"/>
</dbReference>
<accession>A0AA87QGC9</accession>
<feature type="region of interest" description="Disordered" evidence="1">
    <location>
        <begin position="1"/>
        <end position="87"/>
    </location>
</feature>
<dbReference type="RefSeq" id="WP_042476303.1">
    <property type="nucleotide sequence ID" value="NZ_BAYX01000021.1"/>
</dbReference>
<evidence type="ECO:0008006" key="4">
    <source>
        <dbReference type="Google" id="ProtNLM"/>
    </source>
</evidence>
<reference evidence="2 3" key="1">
    <citation type="submission" date="2014-05" db="EMBL/GenBank/DDBJ databases">
        <title>Whole genome shotgun sequence of Rhizobium rhizogenes NBRC 13257.</title>
        <authorList>
            <person name="Katano-Makiyama Y."/>
            <person name="Hosoyama A."/>
            <person name="Hashimoto M."/>
            <person name="Hosoyama Y."/>
            <person name="Noguchi M."/>
            <person name="Tsuchikane K."/>
            <person name="Kimura A."/>
            <person name="Ohji S."/>
            <person name="Ichikawa N."/>
            <person name="Yamazoe A."/>
            <person name="Fujita N."/>
        </authorList>
    </citation>
    <scope>NUCLEOTIDE SEQUENCE [LARGE SCALE GENOMIC DNA]</scope>
    <source>
        <strain evidence="2 3">NBRC 13257</strain>
    </source>
</reference>
<organism evidence="2 3">
    <name type="scientific">Rhizobium rhizogenes NBRC 13257</name>
    <dbReference type="NCBI Taxonomy" id="1220581"/>
    <lineage>
        <taxon>Bacteria</taxon>
        <taxon>Pseudomonadati</taxon>
        <taxon>Pseudomonadota</taxon>
        <taxon>Alphaproteobacteria</taxon>
        <taxon>Hyphomicrobiales</taxon>
        <taxon>Rhizobiaceae</taxon>
        <taxon>Rhizobium/Agrobacterium group</taxon>
        <taxon>Rhizobium</taxon>
    </lineage>
</organism>
<feature type="compositionally biased region" description="Basic and acidic residues" evidence="1">
    <location>
        <begin position="68"/>
        <end position="87"/>
    </location>
</feature>
<name>A0AA87QGC9_RHIRH</name>
<gene>
    <name evidence="2" type="ORF">RRH01S_21_00280</name>
</gene>
<dbReference type="Proteomes" id="UP000026941">
    <property type="component" value="Unassembled WGS sequence"/>
</dbReference>
<evidence type="ECO:0000256" key="1">
    <source>
        <dbReference type="SAM" id="MobiDB-lite"/>
    </source>
</evidence>
<dbReference type="AlphaFoldDB" id="A0AA87QGC9"/>
<protein>
    <recommendedName>
        <fullName evidence="4">Sf3a2-prov protein</fullName>
    </recommendedName>
</protein>
<sequence length="87" mass="9349">MAKHDPTLPPIPAPETGLPNPLQPPSVEPPKIARDDDSIAYARGFEAGKREAATDKNPYPEDSSSAKAFDHGYLDAQKVRSNDKPPG</sequence>
<comment type="caution">
    <text evidence="2">The sequence shown here is derived from an EMBL/GenBank/DDBJ whole genome shotgun (WGS) entry which is preliminary data.</text>
</comment>
<evidence type="ECO:0000313" key="3">
    <source>
        <dbReference type="Proteomes" id="UP000026941"/>
    </source>
</evidence>